<gene>
    <name evidence="3" type="ORF">GCM10010923_10000</name>
</gene>
<accession>A0ABQ1F9Q0</accession>
<keyword evidence="2" id="KW-0472">Membrane</keyword>
<proteinExistence type="predicted"/>
<feature type="transmembrane region" description="Helical" evidence="2">
    <location>
        <begin position="91"/>
        <end position="111"/>
    </location>
</feature>
<evidence type="ECO:0000256" key="2">
    <source>
        <dbReference type="SAM" id="Phobius"/>
    </source>
</evidence>
<name>A0ABQ1F9Q0_9SPHN</name>
<comment type="caution">
    <text evidence="3">The sequence shown here is derived from an EMBL/GenBank/DDBJ whole genome shotgun (WGS) entry which is preliminary data.</text>
</comment>
<keyword evidence="4" id="KW-1185">Reference proteome</keyword>
<protein>
    <recommendedName>
        <fullName evidence="5">Phage holin family protein</fullName>
    </recommendedName>
</protein>
<sequence>MTESPPPLVRNEKTPGSPAERSLVDDVHQLFDDGKTYVEAELAYQSTRAQFVVDHLSQAALKGLLGAVFLVIALITLSVGAVLALDSLVGIWLAIGIVVLFWTLAAGLLFLRMLRGFRQIKDAMGASEKEKKQKDEG</sequence>
<evidence type="ECO:0008006" key="5">
    <source>
        <dbReference type="Google" id="ProtNLM"/>
    </source>
</evidence>
<dbReference type="Proteomes" id="UP000603317">
    <property type="component" value="Unassembled WGS sequence"/>
</dbReference>
<evidence type="ECO:0000313" key="4">
    <source>
        <dbReference type="Proteomes" id="UP000603317"/>
    </source>
</evidence>
<feature type="region of interest" description="Disordered" evidence="1">
    <location>
        <begin position="1"/>
        <end position="20"/>
    </location>
</feature>
<dbReference type="InterPro" id="IPR009937">
    <property type="entry name" value="Phage_holin_3_6"/>
</dbReference>
<keyword evidence="2" id="KW-0812">Transmembrane</keyword>
<dbReference type="RefSeq" id="WP_188641654.1">
    <property type="nucleotide sequence ID" value="NZ_BMID01000001.1"/>
</dbReference>
<reference evidence="4" key="1">
    <citation type="journal article" date="2019" name="Int. J. Syst. Evol. Microbiol.">
        <title>The Global Catalogue of Microorganisms (GCM) 10K type strain sequencing project: providing services to taxonomists for standard genome sequencing and annotation.</title>
        <authorList>
            <consortium name="The Broad Institute Genomics Platform"/>
            <consortium name="The Broad Institute Genome Sequencing Center for Infectious Disease"/>
            <person name="Wu L."/>
            <person name="Ma J."/>
        </authorList>
    </citation>
    <scope>NUCLEOTIDE SEQUENCE [LARGE SCALE GENOMIC DNA]</scope>
    <source>
        <strain evidence="4">CGMCC 1.15297</strain>
    </source>
</reference>
<evidence type="ECO:0000256" key="1">
    <source>
        <dbReference type="SAM" id="MobiDB-lite"/>
    </source>
</evidence>
<feature type="transmembrane region" description="Helical" evidence="2">
    <location>
        <begin position="64"/>
        <end position="85"/>
    </location>
</feature>
<organism evidence="3 4">
    <name type="scientific">Blastomonas marina</name>
    <dbReference type="NCBI Taxonomy" id="1867408"/>
    <lineage>
        <taxon>Bacteria</taxon>
        <taxon>Pseudomonadati</taxon>
        <taxon>Pseudomonadota</taxon>
        <taxon>Alphaproteobacteria</taxon>
        <taxon>Sphingomonadales</taxon>
        <taxon>Sphingomonadaceae</taxon>
        <taxon>Blastomonas</taxon>
    </lineage>
</organism>
<dbReference type="Pfam" id="PF07332">
    <property type="entry name" value="Phage_holin_3_6"/>
    <property type="match status" value="1"/>
</dbReference>
<evidence type="ECO:0000313" key="3">
    <source>
        <dbReference type="EMBL" id="GGA03159.1"/>
    </source>
</evidence>
<dbReference type="EMBL" id="BMID01000001">
    <property type="protein sequence ID" value="GGA03159.1"/>
    <property type="molecule type" value="Genomic_DNA"/>
</dbReference>
<keyword evidence="2" id="KW-1133">Transmembrane helix</keyword>